<dbReference type="Gene3D" id="3.20.20.140">
    <property type="entry name" value="Metal-dependent hydrolases"/>
    <property type="match status" value="1"/>
</dbReference>
<dbReference type="InterPro" id="IPR033932">
    <property type="entry name" value="YtcJ-like"/>
</dbReference>
<evidence type="ECO:0000313" key="3">
    <source>
        <dbReference type="Proteomes" id="UP000537130"/>
    </source>
</evidence>
<evidence type="ECO:0000259" key="1">
    <source>
        <dbReference type="Pfam" id="PF07969"/>
    </source>
</evidence>
<dbReference type="Gene3D" id="2.30.40.10">
    <property type="entry name" value="Urease, subunit C, domain 1"/>
    <property type="match status" value="1"/>
</dbReference>
<dbReference type="EMBL" id="JACHWY010000001">
    <property type="protein sequence ID" value="MBB3046114.1"/>
    <property type="molecule type" value="Genomic_DNA"/>
</dbReference>
<dbReference type="RefSeq" id="WP_183408819.1">
    <property type="nucleotide sequence ID" value="NZ_JACHWY010000001.1"/>
</dbReference>
<dbReference type="PANTHER" id="PTHR22642:SF2">
    <property type="entry name" value="PROTEIN LONG AFTER FAR-RED 3"/>
    <property type="match status" value="1"/>
</dbReference>
<feature type="domain" description="Amidohydrolase 3" evidence="1">
    <location>
        <begin position="80"/>
        <end position="564"/>
    </location>
</feature>
<name>A0A7W4Z438_9GAMM</name>
<dbReference type="Pfam" id="PF07969">
    <property type="entry name" value="Amidohydro_3"/>
    <property type="match status" value="1"/>
</dbReference>
<dbReference type="InterPro" id="IPR011059">
    <property type="entry name" value="Metal-dep_hydrolase_composite"/>
</dbReference>
<dbReference type="SUPFAM" id="SSF51338">
    <property type="entry name" value="Composite domain of metallo-dependent hydrolases"/>
    <property type="match status" value="1"/>
</dbReference>
<dbReference type="InterPro" id="IPR032466">
    <property type="entry name" value="Metal_Hydrolase"/>
</dbReference>
<dbReference type="InterPro" id="IPR013108">
    <property type="entry name" value="Amidohydro_3"/>
</dbReference>
<dbReference type="Gene3D" id="3.10.310.70">
    <property type="match status" value="1"/>
</dbReference>
<dbReference type="CDD" id="cd01300">
    <property type="entry name" value="YtcJ_like"/>
    <property type="match status" value="1"/>
</dbReference>
<dbReference type="SUPFAM" id="SSF51556">
    <property type="entry name" value="Metallo-dependent hydrolases"/>
    <property type="match status" value="1"/>
</dbReference>
<reference evidence="2 3" key="1">
    <citation type="submission" date="2020-08" db="EMBL/GenBank/DDBJ databases">
        <title>Genomic Encyclopedia of Type Strains, Phase III (KMG-III): the genomes of soil and plant-associated and newly described type strains.</title>
        <authorList>
            <person name="Whitman W."/>
        </authorList>
    </citation>
    <scope>NUCLEOTIDE SEQUENCE [LARGE SCALE GENOMIC DNA]</scope>
    <source>
        <strain evidence="2 3">CECT 8654</strain>
    </source>
</reference>
<sequence length="567" mass="62734">MKKILWGLLVVSLVLLLAVYFKLQPERPPQSQVFMNARVLTMDPNLPVAEAVAVQDARIVAVGSRDDMTPYINADTVIHDLNGKTLMPGFIDAHGHFPASGLSVFGLDLNSPPIGNISSMTELLARLTEKAAQTPEGEWVFGYGYDDTLLQDKRHPTRLELDEVSSAHPIAIWHISGHMLVANSKALALAGIDENTPNPEGGVIVKDPASGELTGLLEEEARIPVLEMSMDLSVFQFLEMIKKASVDYLAKGVTVAQSGALDGTMMQGLWLAQKLNLSPLRLELWPYYDSLGKELIEGQKKAEDFESDQLNLGAIKITADGSIQGFTGYLSKPYHTPYHGKDDYRGYPTIPRDELTRIVTRFHKAGYQLAIHGNGDASIDDIIHAFSEAQKTHFREDPRLILVHAQMAREDQLLRMKELGITPTFFSAHTYYWGDRHRDIFMGPERAANMSPAKSAVDLGLRFTTHLDTPVVPMDPLMGAWTTVNRKTSSGKVIGPHQRISVEQALRAITIDAAWQIFREDEIGSVTPGKLADLVVLERDPLSHPKTFNDIPVMRTVIGGVTVYSRD</sequence>
<gene>
    <name evidence="2" type="ORF">FHR99_000350</name>
</gene>
<comment type="caution">
    <text evidence="2">The sequence shown here is derived from an EMBL/GenBank/DDBJ whole genome shotgun (WGS) entry which is preliminary data.</text>
</comment>
<dbReference type="AlphaFoldDB" id="A0A7W4Z438"/>
<evidence type="ECO:0000313" key="2">
    <source>
        <dbReference type="EMBL" id="MBB3046114.1"/>
    </source>
</evidence>
<dbReference type="Proteomes" id="UP000537130">
    <property type="component" value="Unassembled WGS sequence"/>
</dbReference>
<protein>
    <recommendedName>
        <fullName evidence="1">Amidohydrolase 3 domain-containing protein</fullName>
    </recommendedName>
</protein>
<organism evidence="2 3">
    <name type="scientific">Litorivivens lipolytica</name>
    <dbReference type="NCBI Taxonomy" id="1524264"/>
    <lineage>
        <taxon>Bacteria</taxon>
        <taxon>Pseudomonadati</taxon>
        <taxon>Pseudomonadota</taxon>
        <taxon>Gammaproteobacteria</taxon>
        <taxon>Litorivivens</taxon>
    </lineage>
</organism>
<dbReference type="GO" id="GO:0016810">
    <property type="term" value="F:hydrolase activity, acting on carbon-nitrogen (but not peptide) bonds"/>
    <property type="evidence" value="ECO:0007669"/>
    <property type="project" value="InterPro"/>
</dbReference>
<accession>A0A7W4Z438</accession>
<proteinExistence type="predicted"/>
<dbReference type="PANTHER" id="PTHR22642">
    <property type="entry name" value="IMIDAZOLONEPROPIONASE"/>
    <property type="match status" value="1"/>
</dbReference>
<keyword evidence="3" id="KW-1185">Reference proteome</keyword>